<protein>
    <submittedName>
        <fullName evidence="2">Uncharacterized protein</fullName>
    </submittedName>
</protein>
<keyword evidence="1" id="KW-0732">Signal</keyword>
<dbReference type="AlphaFoldDB" id="A0A6J4P338"/>
<feature type="signal peptide" evidence="1">
    <location>
        <begin position="1"/>
        <end position="33"/>
    </location>
</feature>
<accession>A0A6J4P338</accession>
<feature type="chain" id="PRO_5026828131" evidence="1">
    <location>
        <begin position="34"/>
        <end position="354"/>
    </location>
</feature>
<organism evidence="2">
    <name type="scientific">uncultured Rubrobacteraceae bacterium</name>
    <dbReference type="NCBI Taxonomy" id="349277"/>
    <lineage>
        <taxon>Bacteria</taxon>
        <taxon>Bacillati</taxon>
        <taxon>Actinomycetota</taxon>
        <taxon>Rubrobacteria</taxon>
        <taxon>Rubrobacterales</taxon>
        <taxon>Rubrobacteraceae</taxon>
        <taxon>environmental samples</taxon>
    </lineage>
</organism>
<proteinExistence type="predicted"/>
<evidence type="ECO:0000313" key="2">
    <source>
        <dbReference type="EMBL" id="CAA9402293.1"/>
    </source>
</evidence>
<evidence type="ECO:0000256" key="1">
    <source>
        <dbReference type="SAM" id="SignalP"/>
    </source>
</evidence>
<name>A0A6J4P338_9ACTN</name>
<dbReference type="EMBL" id="CADCUW010000163">
    <property type="protein sequence ID" value="CAA9402293.1"/>
    <property type="molecule type" value="Genomic_DNA"/>
</dbReference>
<sequence>MERTLKAPLAITTALAALAAAIALALSAIPASGQERTGGGADVLPSATELDRKAGTVTLPLFKGTHDGRRVWYVVTESSSKDGAQRRGVNHAAKLTNALGTEAVQRARRVDGVVRFSGTVDFGPRRVVVPGPNGFPPQRFRPGAVGDADYSPLITTNGRTVLNASQVANGSGLHDAVVDIDREGRRVTLDTFDGFYEDEPLQYLHQEGSTRLIAAIEGSTFAPNLDAAPKVGSNDGDVSARSAIIPIVNGPRGVNNPQRQGLESALLGQGDPLNITQEEPGDNGYSPVWDVTPAVWTDGAIDGGQRRRLTDADEVADLFEEGLLASGGEGRPNAGLEGLRALPAISNCPIVAVF</sequence>
<gene>
    <name evidence="2" type="ORF">AVDCRST_MAG01-01-1109</name>
</gene>
<reference evidence="2" key="1">
    <citation type="submission" date="2020-02" db="EMBL/GenBank/DDBJ databases">
        <authorList>
            <person name="Meier V. D."/>
        </authorList>
    </citation>
    <scope>NUCLEOTIDE SEQUENCE</scope>
    <source>
        <strain evidence="2">AVDCRST_MAG01</strain>
    </source>
</reference>